<keyword evidence="4" id="KW-1185">Reference proteome</keyword>
<evidence type="ECO:0000259" key="2">
    <source>
        <dbReference type="Pfam" id="PF13360"/>
    </source>
</evidence>
<dbReference type="InterPro" id="IPR002372">
    <property type="entry name" value="PQQ_rpt_dom"/>
</dbReference>
<organism evidence="3 4">
    <name type="scientific">Halosimplex litoreum</name>
    <dbReference type="NCBI Taxonomy" id="1198301"/>
    <lineage>
        <taxon>Archaea</taxon>
        <taxon>Methanobacteriati</taxon>
        <taxon>Methanobacteriota</taxon>
        <taxon>Stenosarchaea group</taxon>
        <taxon>Halobacteria</taxon>
        <taxon>Halobacteriales</taxon>
        <taxon>Haloarculaceae</taxon>
        <taxon>Halosimplex</taxon>
    </lineage>
</organism>
<gene>
    <name evidence="3" type="ORF">I7X12_10740</name>
</gene>
<feature type="region of interest" description="Disordered" evidence="1">
    <location>
        <begin position="1"/>
        <end position="34"/>
    </location>
</feature>
<dbReference type="SMART" id="SM00564">
    <property type="entry name" value="PQQ"/>
    <property type="match status" value="5"/>
</dbReference>
<dbReference type="InterPro" id="IPR011047">
    <property type="entry name" value="Quinoprotein_ADH-like_sf"/>
</dbReference>
<dbReference type="InterPro" id="IPR018391">
    <property type="entry name" value="PQQ_b-propeller_rpt"/>
</dbReference>
<dbReference type="InterPro" id="IPR015943">
    <property type="entry name" value="WD40/YVTN_repeat-like_dom_sf"/>
</dbReference>
<dbReference type="Proteomes" id="UP000595001">
    <property type="component" value="Chromosome"/>
</dbReference>
<dbReference type="SUPFAM" id="SSF50998">
    <property type="entry name" value="Quinoprotein alcohol dehydrogenase-like"/>
    <property type="match status" value="2"/>
</dbReference>
<dbReference type="RefSeq" id="WP_198060079.1">
    <property type="nucleotide sequence ID" value="NZ_CP065856.1"/>
</dbReference>
<feature type="domain" description="Pyrrolo-quinoline quinone repeat" evidence="2">
    <location>
        <begin position="64"/>
        <end position="184"/>
    </location>
</feature>
<feature type="compositionally biased region" description="Low complexity" evidence="1">
    <location>
        <begin position="9"/>
        <end position="21"/>
    </location>
</feature>
<evidence type="ECO:0000313" key="3">
    <source>
        <dbReference type="EMBL" id="QPV61246.1"/>
    </source>
</evidence>
<dbReference type="GeneID" id="60588975"/>
<evidence type="ECO:0000313" key="4">
    <source>
        <dbReference type="Proteomes" id="UP000595001"/>
    </source>
</evidence>
<dbReference type="PANTHER" id="PTHR34512:SF30">
    <property type="entry name" value="OUTER MEMBRANE PROTEIN ASSEMBLY FACTOR BAMB"/>
    <property type="match status" value="1"/>
</dbReference>
<protein>
    <submittedName>
        <fullName evidence="3">PQQ-binding-like beta-propeller repeat protein</fullName>
    </submittedName>
</protein>
<dbReference type="Gene3D" id="2.40.128.630">
    <property type="match status" value="1"/>
</dbReference>
<dbReference type="Pfam" id="PF13360">
    <property type="entry name" value="PQQ_2"/>
    <property type="match status" value="2"/>
</dbReference>
<proteinExistence type="predicted"/>
<dbReference type="EMBL" id="CP065856">
    <property type="protein sequence ID" value="QPV61246.1"/>
    <property type="molecule type" value="Genomic_DNA"/>
</dbReference>
<dbReference type="AlphaFoldDB" id="A0A7T3FV09"/>
<evidence type="ECO:0000256" key="1">
    <source>
        <dbReference type="SAM" id="MobiDB-lite"/>
    </source>
</evidence>
<dbReference type="PANTHER" id="PTHR34512">
    <property type="entry name" value="CELL SURFACE PROTEIN"/>
    <property type="match status" value="1"/>
</dbReference>
<accession>A0A7T3FV09</accession>
<dbReference type="Gene3D" id="2.40.10.480">
    <property type="match status" value="2"/>
</dbReference>
<feature type="domain" description="Pyrrolo-quinoline quinone repeat" evidence="2">
    <location>
        <begin position="250"/>
        <end position="411"/>
    </location>
</feature>
<sequence>MRESDDGPDASADGGPDAGASTPRTTGGDRPRWSRRRALASIASVGTLSLAGCSLRSLGGVDPVWVRDFPDAAGAGPPAATAGHVVVGGQDRRLHGFTADGERVVDVETGGPVEARPAVPASGGPVHVHSTDGDLYTVDISGERLWHVEGRDRDGWLGRAGSLVVHNDPVEGAVTGYDATDGTRRFRHFSPNYPSPTLGDSICVLVEPSPDGERTYAALDSATGDVRWKLGSDDGYPAAVVGDRVLTLRDSTLRLRRAEDGTVRWRRTVEGDVGGISGPPVWFDEDVYARVGHRDGRDELVAIDREDGTVLWRRTVGYELEAVTVTAEGVFAASEAEDPDGGILIRLDAFDRDGTRRWQTTTDISIGGTVEALGHAGEVVFAASDREIAAYDPDDGSRRWRHEPDASRIGAAAAGDALYVSYRDSGGAARLPTS</sequence>
<dbReference type="Gene3D" id="2.130.10.10">
    <property type="entry name" value="YVTN repeat-like/Quinoprotein amine dehydrogenase"/>
    <property type="match status" value="1"/>
</dbReference>
<name>A0A7T3FV09_9EURY</name>
<reference evidence="3 4" key="1">
    <citation type="submission" date="2020-12" db="EMBL/GenBank/DDBJ databases">
        <title>Halosimplex halophilum sp. nov. and Halosimplex salinum sp. nov., two new members of the genus Halosimplex.</title>
        <authorList>
            <person name="Cui H.L."/>
        </authorList>
    </citation>
    <scope>NUCLEOTIDE SEQUENCE [LARGE SCALE GENOMIC DNA]</scope>
    <source>
        <strain evidence="3 4">YGH94</strain>
    </source>
</reference>
<dbReference type="OrthoDB" id="145878at2157"/>
<dbReference type="KEGG" id="hlt:I7X12_10740"/>